<evidence type="ECO:0000256" key="7">
    <source>
        <dbReference type="SAM" id="MobiDB-lite"/>
    </source>
</evidence>
<dbReference type="InterPro" id="IPR029058">
    <property type="entry name" value="AB_hydrolase_fold"/>
</dbReference>
<reference evidence="9" key="1">
    <citation type="submission" date="2018-08" db="EMBL/GenBank/DDBJ databases">
        <authorList>
            <person name="Cornetti L."/>
        </authorList>
    </citation>
    <scope>NUCLEOTIDE SEQUENCE</scope>
    <source>
        <strain evidence="9">FI-BAL1-1</strain>
    </source>
</reference>
<evidence type="ECO:0000256" key="4">
    <source>
        <dbReference type="ARBA" id="ARBA00049203"/>
    </source>
</evidence>
<sequence length="416" mass="45284">MEGSALKKIRPKLMAPMGLPPPSTKPPRGGMSRPGMGRKRDYHPIHWTRYFTSAENVVINEEGDYFHVYRRGSVGPLLVLLHGGGFSGLTWALFAECIEGMVSCQVLAIDLRGHGESKTHNEENLSAETQADDIVTVIKQMFGSDPPPIVLIGHSMGGAVAVHAAATEQLPTLAGLIVIDVVEGTAMEALASMQSFLRSRPKHFPSLEQAIEWSVRSGQIRNAESARVSMPGQLSNELTGECATSEVRLETSTMSPPRSPPSTVSPPESGGNPIKHGECIAEEDEEGINVESSSSKQKDSFPATPVAPSPATPGFRWRIDLTKTEHHWPGWFHNLSAKFLDVPVAKLLLLAGIDRLDRELTVGQMQGKFQMQVLPQCGHAVHEDVPDKVAEVVATFLVRNRLTSATDKFHWVMPAC</sequence>
<evidence type="ECO:0000256" key="1">
    <source>
        <dbReference type="ARBA" id="ARBA00008645"/>
    </source>
</evidence>
<feature type="compositionally biased region" description="Low complexity" evidence="7">
    <location>
        <begin position="26"/>
        <end position="35"/>
    </location>
</feature>
<evidence type="ECO:0000256" key="3">
    <source>
        <dbReference type="ARBA" id="ARBA00022801"/>
    </source>
</evidence>
<feature type="region of interest" description="Disordered" evidence="7">
    <location>
        <begin position="14"/>
        <end position="38"/>
    </location>
</feature>
<accession>A0A4Y7LMM4</accession>
<dbReference type="GO" id="GO:0051723">
    <property type="term" value="F:protein methylesterase activity"/>
    <property type="evidence" value="ECO:0007669"/>
    <property type="project" value="UniProtKB-EC"/>
</dbReference>
<dbReference type="EMBL" id="LR000232">
    <property type="protein sequence ID" value="SVE69851.1"/>
    <property type="molecule type" value="mRNA"/>
</dbReference>
<comment type="similarity">
    <text evidence="1 5">Belongs to the AB hydrolase superfamily.</text>
</comment>
<name>A0A4Y7LMM4_9CRUS</name>
<organism evidence="9">
    <name type="scientific">Eubosmina coregoni</name>
    <dbReference type="NCBI Taxonomy" id="186181"/>
    <lineage>
        <taxon>Eukaryota</taxon>
        <taxon>Metazoa</taxon>
        <taxon>Ecdysozoa</taxon>
        <taxon>Arthropoda</taxon>
        <taxon>Crustacea</taxon>
        <taxon>Branchiopoda</taxon>
        <taxon>Diplostraca</taxon>
        <taxon>Cladocera</taxon>
        <taxon>Anomopoda</taxon>
        <taxon>Bosminidae</taxon>
        <taxon>Eubosmina</taxon>
    </lineage>
</organism>
<dbReference type="InterPro" id="IPR000073">
    <property type="entry name" value="AB_hydrolase_1"/>
</dbReference>
<proteinExistence type="evidence at transcript level"/>
<keyword evidence="2 5" id="KW-0719">Serine esterase</keyword>
<dbReference type="Pfam" id="PF12697">
    <property type="entry name" value="Abhydrolase_6"/>
    <property type="match status" value="1"/>
</dbReference>
<dbReference type="PANTHER" id="PTHR14189">
    <property type="entry name" value="PROTEIN PHOSPHATASE METHYLESTERASE-1 RELATED"/>
    <property type="match status" value="1"/>
</dbReference>
<dbReference type="Gene3D" id="3.40.50.1820">
    <property type="entry name" value="alpha/beta hydrolase"/>
    <property type="match status" value="1"/>
</dbReference>
<dbReference type="AlphaFoldDB" id="A0A4Y7LMM4"/>
<dbReference type="EC" id="3.1.1.-" evidence="5"/>
<comment type="function">
    <text evidence="5">Demethylates proteins that have been reversibly carboxymethylated.</text>
</comment>
<evidence type="ECO:0000256" key="6">
    <source>
        <dbReference type="PIRSR" id="PIRSR022950-1"/>
    </source>
</evidence>
<evidence type="ECO:0000259" key="8">
    <source>
        <dbReference type="Pfam" id="PF12697"/>
    </source>
</evidence>
<evidence type="ECO:0000256" key="5">
    <source>
        <dbReference type="PIRNR" id="PIRNR022950"/>
    </source>
</evidence>
<feature type="active site" evidence="6">
    <location>
        <position position="180"/>
    </location>
</feature>
<dbReference type="SUPFAM" id="SSF53474">
    <property type="entry name" value="alpha/beta-Hydrolases"/>
    <property type="match status" value="1"/>
</dbReference>
<feature type="region of interest" description="Disordered" evidence="7">
    <location>
        <begin position="246"/>
        <end position="314"/>
    </location>
</feature>
<feature type="active site" evidence="6">
    <location>
        <position position="379"/>
    </location>
</feature>
<dbReference type="PANTHER" id="PTHR14189:SF0">
    <property type="entry name" value="PROTEIN PHOSPHATASE METHYLESTERASE 1"/>
    <property type="match status" value="1"/>
</dbReference>
<dbReference type="PIRSF" id="PIRSF022950">
    <property type="entry name" value="PPase_methylesterase_euk"/>
    <property type="match status" value="1"/>
</dbReference>
<dbReference type="InterPro" id="IPR016812">
    <property type="entry name" value="PPase_methylesterase_euk"/>
</dbReference>
<comment type="catalytic activity">
    <reaction evidence="4">
        <text>[phosphatase 2A protein]-C-terminal L-leucine methyl ester + H2O = [phosphatase 2A protein]-C-terminal L-leucine + methanol + H(+)</text>
        <dbReference type="Rhea" id="RHEA:48548"/>
        <dbReference type="Rhea" id="RHEA-COMP:12134"/>
        <dbReference type="Rhea" id="RHEA-COMP:12135"/>
        <dbReference type="ChEBI" id="CHEBI:15377"/>
        <dbReference type="ChEBI" id="CHEBI:15378"/>
        <dbReference type="ChEBI" id="CHEBI:17790"/>
        <dbReference type="ChEBI" id="CHEBI:90516"/>
        <dbReference type="ChEBI" id="CHEBI:90517"/>
        <dbReference type="EC" id="3.1.1.89"/>
    </reaction>
</comment>
<feature type="active site" evidence="6">
    <location>
        <position position="155"/>
    </location>
</feature>
<evidence type="ECO:0000256" key="2">
    <source>
        <dbReference type="ARBA" id="ARBA00022487"/>
    </source>
</evidence>
<evidence type="ECO:0000313" key="9">
    <source>
        <dbReference type="EMBL" id="SVE69851.1"/>
    </source>
</evidence>
<protein>
    <recommendedName>
        <fullName evidence="5">Protein phosphatase methylesterase 1</fullName>
        <shortName evidence="5">PME-1</shortName>
        <ecNumber evidence="5">3.1.1.-</ecNumber>
    </recommendedName>
</protein>
<gene>
    <name evidence="9" type="primary">EOG090X07NZ</name>
</gene>
<feature type="domain" description="AB hydrolase-1" evidence="8">
    <location>
        <begin position="78"/>
        <end position="392"/>
    </location>
</feature>
<keyword evidence="3 5" id="KW-0378">Hydrolase</keyword>